<keyword evidence="3" id="KW-1185">Reference proteome</keyword>
<dbReference type="InParanoid" id="A0A2P5BI40"/>
<reference evidence="3" key="1">
    <citation type="submission" date="2016-06" db="EMBL/GenBank/DDBJ databases">
        <title>Parallel loss of symbiosis genes in relatives of nitrogen-fixing non-legume Parasponia.</title>
        <authorList>
            <person name="Van Velzen R."/>
            <person name="Holmer R."/>
            <person name="Bu F."/>
            <person name="Rutten L."/>
            <person name="Van Zeijl A."/>
            <person name="Liu W."/>
            <person name="Santuari L."/>
            <person name="Cao Q."/>
            <person name="Sharma T."/>
            <person name="Shen D."/>
            <person name="Roswanjaya Y."/>
            <person name="Wardhani T."/>
            <person name="Kalhor M.S."/>
            <person name="Jansen J."/>
            <person name="Van den Hoogen J."/>
            <person name="Gungor B."/>
            <person name="Hartog M."/>
            <person name="Hontelez J."/>
            <person name="Verver J."/>
            <person name="Yang W.-C."/>
            <person name="Schijlen E."/>
            <person name="Repin R."/>
            <person name="Schilthuizen M."/>
            <person name="Schranz E."/>
            <person name="Heidstra R."/>
            <person name="Miyata K."/>
            <person name="Fedorova E."/>
            <person name="Kohlen W."/>
            <person name="Bisseling T."/>
            <person name="Smit S."/>
            <person name="Geurts R."/>
        </authorList>
    </citation>
    <scope>NUCLEOTIDE SEQUENCE [LARGE SCALE GENOMIC DNA]</scope>
    <source>
        <strain evidence="3">cv. RG33-2</strain>
    </source>
</reference>
<evidence type="ECO:0000313" key="3">
    <source>
        <dbReference type="Proteomes" id="UP000237000"/>
    </source>
</evidence>
<dbReference type="AlphaFoldDB" id="A0A2P5BI40"/>
<dbReference type="EMBL" id="JXTC01000517">
    <property type="protein sequence ID" value="PON48461.1"/>
    <property type="molecule type" value="Genomic_DNA"/>
</dbReference>
<gene>
    <name evidence="2" type="ORF">TorRG33x02_320460</name>
</gene>
<protein>
    <submittedName>
        <fullName evidence="2">Uncharacterized protein</fullName>
    </submittedName>
</protein>
<feature type="compositionally biased region" description="Basic residues" evidence="1">
    <location>
        <begin position="167"/>
        <end position="179"/>
    </location>
</feature>
<dbReference type="Proteomes" id="UP000237000">
    <property type="component" value="Unassembled WGS sequence"/>
</dbReference>
<sequence length="258" mass="28150">MPESSSSGFIGERNFHGDKAREVEEEMAMGDGKQLTDVDGQKVIRGAEMIVIPNSGNVNMILSSDTGFGADNSEPVCVQMEDKLTMGVLQLKDSGIYGDVTKKVGASDVKGDVNDSSINKGKHKVFKGGRSSEDMFSTEDTMALGKIFKDNLMSKKNSGPMGGKGVRSAKRHFKRHSPKKPGIVMSPKHAKFFHVQSPHKPHKVGILKKLDLNAKVSGDSLGTKRKILADLEKDCDVRKRMRGDMEVSLNKELAEFAL</sequence>
<accession>A0A2P5BI40</accession>
<feature type="compositionally biased region" description="Basic and acidic residues" evidence="1">
    <location>
        <begin position="13"/>
        <end position="22"/>
    </location>
</feature>
<feature type="region of interest" description="Disordered" evidence="1">
    <location>
        <begin position="1"/>
        <end position="34"/>
    </location>
</feature>
<proteinExistence type="predicted"/>
<organism evidence="2 3">
    <name type="scientific">Trema orientale</name>
    <name type="common">Charcoal tree</name>
    <name type="synonym">Celtis orientalis</name>
    <dbReference type="NCBI Taxonomy" id="63057"/>
    <lineage>
        <taxon>Eukaryota</taxon>
        <taxon>Viridiplantae</taxon>
        <taxon>Streptophyta</taxon>
        <taxon>Embryophyta</taxon>
        <taxon>Tracheophyta</taxon>
        <taxon>Spermatophyta</taxon>
        <taxon>Magnoliopsida</taxon>
        <taxon>eudicotyledons</taxon>
        <taxon>Gunneridae</taxon>
        <taxon>Pentapetalae</taxon>
        <taxon>rosids</taxon>
        <taxon>fabids</taxon>
        <taxon>Rosales</taxon>
        <taxon>Cannabaceae</taxon>
        <taxon>Trema</taxon>
    </lineage>
</organism>
<name>A0A2P5BI40_TREOI</name>
<evidence type="ECO:0000313" key="2">
    <source>
        <dbReference type="EMBL" id="PON48461.1"/>
    </source>
</evidence>
<evidence type="ECO:0000256" key="1">
    <source>
        <dbReference type="SAM" id="MobiDB-lite"/>
    </source>
</evidence>
<feature type="region of interest" description="Disordered" evidence="1">
    <location>
        <begin position="153"/>
        <end position="181"/>
    </location>
</feature>
<comment type="caution">
    <text evidence="2">The sequence shown here is derived from an EMBL/GenBank/DDBJ whole genome shotgun (WGS) entry which is preliminary data.</text>
</comment>
<dbReference type="OrthoDB" id="10442559at2759"/>